<protein>
    <recommendedName>
        <fullName evidence="4">Sodium/glutamate symporter</fullName>
    </recommendedName>
</protein>
<dbReference type="RefSeq" id="WP_055178088.1">
    <property type="nucleotide sequence ID" value="NZ_JAUSQY010000001.1"/>
</dbReference>
<dbReference type="GO" id="GO:0016020">
    <property type="term" value="C:membrane"/>
    <property type="evidence" value="ECO:0007669"/>
    <property type="project" value="InterPro"/>
</dbReference>
<dbReference type="OrthoDB" id="9801557at2"/>
<dbReference type="STRING" id="1544413.Clow_01466"/>
<feature type="transmembrane region" description="Helical" evidence="1">
    <location>
        <begin position="64"/>
        <end position="84"/>
    </location>
</feature>
<dbReference type="EMBL" id="LKEV01000004">
    <property type="protein sequence ID" value="KQB86113.1"/>
    <property type="molecule type" value="Genomic_DNA"/>
</dbReference>
<feature type="transmembrane region" description="Helical" evidence="1">
    <location>
        <begin position="131"/>
        <end position="151"/>
    </location>
</feature>
<keyword evidence="1" id="KW-0812">Transmembrane</keyword>
<evidence type="ECO:0000256" key="1">
    <source>
        <dbReference type="SAM" id="Phobius"/>
    </source>
</evidence>
<reference evidence="2 3" key="1">
    <citation type="submission" date="2015-10" db="EMBL/GenBank/DDBJ databases">
        <title>Corynebacteirum lowii and Corynebacterium oculi species nova, derived from human clinical disease and and emended description of Corynebacterium mastiditis.</title>
        <authorList>
            <person name="Bernard K."/>
            <person name="Pacheco A.L."/>
            <person name="Mcdougall C."/>
            <person name="Burtx T."/>
            <person name="Weibe D."/>
            <person name="Tyler S."/>
            <person name="Olson A.B."/>
            <person name="Cnockaert M."/>
            <person name="Eguchi H."/>
            <person name="Kuwahara T."/>
            <person name="Nakayama-Imaohji H."/>
            <person name="Boudewijins M."/>
            <person name="Van Hoecke F."/>
            <person name="Bernier A.-M."/>
            <person name="Vandamme P."/>
        </authorList>
    </citation>
    <scope>NUCLEOTIDE SEQUENCE [LARGE SCALE GENOMIC DNA]</scope>
    <source>
        <strain evidence="2 3">NML 130206</strain>
    </source>
</reference>
<dbReference type="PATRIC" id="fig|1544413.3.peg.1468"/>
<dbReference type="GO" id="GO:0015813">
    <property type="term" value="P:L-glutamate transmembrane transport"/>
    <property type="evidence" value="ECO:0007669"/>
    <property type="project" value="InterPro"/>
</dbReference>
<comment type="caution">
    <text evidence="2">The sequence shown here is derived from an EMBL/GenBank/DDBJ whole genome shotgun (WGS) entry which is preliminary data.</text>
</comment>
<keyword evidence="1" id="KW-1133">Transmembrane helix</keyword>
<name>A0A0Q1E0X1_9CORY</name>
<feature type="transmembrane region" description="Helical" evidence="1">
    <location>
        <begin position="414"/>
        <end position="436"/>
    </location>
</feature>
<feature type="transmembrane region" description="Helical" evidence="1">
    <location>
        <begin position="96"/>
        <end position="119"/>
    </location>
</feature>
<dbReference type="GO" id="GO:0015501">
    <property type="term" value="F:glutamate:sodium symporter activity"/>
    <property type="evidence" value="ECO:0007669"/>
    <property type="project" value="InterPro"/>
</dbReference>
<feature type="transmembrane region" description="Helical" evidence="1">
    <location>
        <begin position="326"/>
        <end position="346"/>
    </location>
</feature>
<feature type="transmembrane region" description="Helical" evidence="1">
    <location>
        <begin position="385"/>
        <end position="408"/>
    </location>
</feature>
<dbReference type="Proteomes" id="UP000050488">
    <property type="component" value="Unassembled WGS sequence"/>
</dbReference>
<organism evidence="2 3">
    <name type="scientific">Corynebacterium lowii</name>
    <dbReference type="NCBI Taxonomy" id="1544413"/>
    <lineage>
        <taxon>Bacteria</taxon>
        <taxon>Bacillati</taxon>
        <taxon>Actinomycetota</taxon>
        <taxon>Actinomycetes</taxon>
        <taxon>Mycobacteriales</taxon>
        <taxon>Corynebacteriaceae</taxon>
        <taxon>Corynebacterium</taxon>
    </lineage>
</organism>
<feature type="transmembrane region" description="Helical" evidence="1">
    <location>
        <begin position="163"/>
        <end position="186"/>
    </location>
</feature>
<dbReference type="PANTHER" id="PTHR36178">
    <property type="entry name" value="SLR0625 PROTEIN"/>
    <property type="match status" value="1"/>
</dbReference>
<keyword evidence="3" id="KW-1185">Reference proteome</keyword>
<keyword evidence="1" id="KW-0472">Membrane</keyword>
<dbReference type="PANTHER" id="PTHR36178:SF1">
    <property type="entry name" value="SODIUM_GLUTAMATE SYMPORTER"/>
    <property type="match status" value="1"/>
</dbReference>
<evidence type="ECO:0000313" key="3">
    <source>
        <dbReference type="Proteomes" id="UP000050488"/>
    </source>
</evidence>
<feature type="transmembrane region" description="Helical" evidence="1">
    <location>
        <begin position="259"/>
        <end position="280"/>
    </location>
</feature>
<feature type="transmembrane region" description="Helical" evidence="1">
    <location>
        <begin position="37"/>
        <end position="58"/>
    </location>
</feature>
<gene>
    <name evidence="2" type="ORF">Clow_01466</name>
</gene>
<evidence type="ECO:0008006" key="4">
    <source>
        <dbReference type="Google" id="ProtNLM"/>
    </source>
</evidence>
<evidence type="ECO:0000313" key="2">
    <source>
        <dbReference type="EMBL" id="KQB86113.1"/>
    </source>
</evidence>
<proteinExistence type="predicted"/>
<feature type="transmembrane region" description="Helical" evidence="1">
    <location>
        <begin position="6"/>
        <end position="25"/>
    </location>
</feature>
<accession>A0A0Q1E0X1</accession>
<dbReference type="InterPro" id="IPR004445">
    <property type="entry name" value="GltS"/>
</dbReference>
<feature type="transmembrane region" description="Helical" evidence="1">
    <location>
        <begin position="352"/>
        <end position="373"/>
    </location>
</feature>
<feature type="transmembrane region" description="Helical" evidence="1">
    <location>
        <begin position="300"/>
        <end position="319"/>
    </location>
</feature>
<dbReference type="AlphaFoldDB" id="A0A0Q1E0X1"/>
<sequence length="447" mass="47775">MEYTPFSLLVDVGWISVLMVVGNVLRRKVPAFQALLLPAPITAGLLGLLLGPGALGWIGFSDQMGAYTTLLIAVVFAAMPYSMQFDRSVRSGARTMWSYSTGMFLGQWGLFILLGMFLFEPVWGTEDWFGMMLPVGFVGGFGTAAAVGSSLEATGATAASTLGFTSATVGTLAAIVGGVIFANWGIRTGRTSEMPKKLPWDMRSGYIDEETERPSIGKATTNPSSIEPVALHVGMLALTVMFAYLINQAIQGVFPEVSIPLFIMSFAVGIVGKLLLNLFGKPNYVDRDTINSLSGAATDYLIAFGIAAIVPAVVADYWVPLVVMFVLGTIYCLVFFFLVAPTFFGVKWLERALFGWGWATAAVATGIALLKMVDPKLKSGTLNEYGVAYVGFAPFEIGMTVVAPIAVLTGWTMGLGWLATLLAVIVLGMAVVLRWVPGRHVEVKHGG</sequence>